<proteinExistence type="predicted"/>
<dbReference type="RefSeq" id="WP_043501298.1">
    <property type="nucleotide sequence ID" value="NZ_CP009438.1"/>
</dbReference>
<dbReference type="HOGENOM" id="CLU_087298_2_1_11"/>
<dbReference type="KEGG" id="sgu:SGLAU_13390"/>
<dbReference type="PANTHER" id="PTHR35525">
    <property type="entry name" value="BLL6575 PROTEIN"/>
    <property type="match status" value="1"/>
</dbReference>
<dbReference type="PANTHER" id="PTHR35525:SF3">
    <property type="entry name" value="BLL6575 PROTEIN"/>
    <property type="match status" value="1"/>
</dbReference>
<dbReference type="OrthoDB" id="123307at2"/>
<reference evidence="3" key="1">
    <citation type="journal article" date="2015" name="J. Biotechnol.">
        <title>Complete genome sequence of the actinobacterium Streptomyces glaucescens GLA.O (DSM 40922) consisting of a linear chromosome and one linear plasmid.</title>
        <authorList>
            <person name="Ortseifen V."/>
            <person name="Winkler A."/>
            <person name="Albersmeier A."/>
            <person name="Wendler S."/>
            <person name="Puhler A."/>
            <person name="Kalinowski J."/>
            <person name="Ruckert C."/>
        </authorList>
    </citation>
    <scope>NUCLEOTIDE SEQUENCE [LARGE SCALE GENOMIC DNA]</scope>
    <source>
        <strain evidence="3">DSM 40922 / GLA O</strain>
    </source>
</reference>
<dbReference type="STRING" id="1907.SGLAU_13390"/>
<protein>
    <recommendedName>
        <fullName evidence="1">Zinc finger CGNR domain-containing protein</fullName>
    </recommendedName>
</protein>
<sequence>MALGTATDAPELRFDAGRRCLDLLATTHPGERLDSVDVLRAWITGAGLVPPGTPLGQADTSWLQGFRELRARIDPLVRGTLRPAGSGTGYDRALARLNELARAAPPAPRAVRAEDGTLVRRLDRPPDCAALLAAVARDAVELLTDPAARACLRQCAGGRCPIVYLDTSRGRRRRWCSSEVCGNRERVARHRRRAALTGTPPGE</sequence>
<evidence type="ECO:0000313" key="2">
    <source>
        <dbReference type="EMBL" id="AIR98668.1"/>
    </source>
</evidence>
<evidence type="ECO:0000259" key="1">
    <source>
        <dbReference type="Pfam" id="PF11706"/>
    </source>
</evidence>
<dbReference type="Pfam" id="PF11706">
    <property type="entry name" value="zf-CGNR"/>
    <property type="match status" value="1"/>
</dbReference>
<feature type="domain" description="Zinc finger CGNR" evidence="1">
    <location>
        <begin position="152"/>
        <end position="193"/>
    </location>
</feature>
<dbReference type="AlphaFoldDB" id="A0A089X655"/>
<dbReference type="InterPro" id="IPR010852">
    <property type="entry name" value="ABATE"/>
</dbReference>
<keyword evidence="3" id="KW-1185">Reference proteome</keyword>
<dbReference type="Pfam" id="PF07336">
    <property type="entry name" value="ABATE"/>
    <property type="match status" value="1"/>
</dbReference>
<dbReference type="EMBL" id="CP009438">
    <property type="protein sequence ID" value="AIR98668.1"/>
    <property type="molecule type" value="Genomic_DNA"/>
</dbReference>
<dbReference type="Proteomes" id="UP000029482">
    <property type="component" value="Chromosome"/>
</dbReference>
<dbReference type="Gene3D" id="1.10.3300.10">
    <property type="entry name" value="Jann2411-like domain"/>
    <property type="match status" value="1"/>
</dbReference>
<dbReference type="SUPFAM" id="SSF160904">
    <property type="entry name" value="Jann2411-like"/>
    <property type="match status" value="1"/>
</dbReference>
<gene>
    <name evidence="2" type="ORF">SGLAU_13390</name>
</gene>
<dbReference type="InterPro" id="IPR023286">
    <property type="entry name" value="ABATE_dom_sf"/>
</dbReference>
<dbReference type="InterPro" id="IPR021005">
    <property type="entry name" value="Znf_CGNR"/>
</dbReference>
<organism evidence="2 3">
    <name type="scientific">Streptomyces glaucescens</name>
    <dbReference type="NCBI Taxonomy" id="1907"/>
    <lineage>
        <taxon>Bacteria</taxon>
        <taxon>Bacillati</taxon>
        <taxon>Actinomycetota</taxon>
        <taxon>Actinomycetes</taxon>
        <taxon>Kitasatosporales</taxon>
        <taxon>Streptomycetaceae</taxon>
        <taxon>Streptomyces</taxon>
    </lineage>
</organism>
<evidence type="ECO:0000313" key="3">
    <source>
        <dbReference type="Proteomes" id="UP000029482"/>
    </source>
</evidence>
<accession>A0A089X655</accession>
<name>A0A089X655_STRGA</name>
<dbReference type="eggNOG" id="COG5516">
    <property type="taxonomic scope" value="Bacteria"/>
</dbReference>